<dbReference type="Pfam" id="PF09801">
    <property type="entry name" value="SYS1"/>
    <property type="match status" value="1"/>
</dbReference>
<protein>
    <recommendedName>
        <fullName evidence="4 12">Protein SYS1 homolog</fullName>
    </recommendedName>
</protein>
<keyword evidence="10 12" id="KW-0472">Membrane</keyword>
<dbReference type="PANTHER" id="PTHR12952">
    <property type="entry name" value="SYS1"/>
    <property type="match status" value="1"/>
</dbReference>
<name>A0ABN7RQF1_OIKDI</name>
<feature type="transmembrane region" description="Helical" evidence="12">
    <location>
        <begin position="118"/>
        <end position="137"/>
    </location>
</feature>
<evidence type="ECO:0000256" key="9">
    <source>
        <dbReference type="ARBA" id="ARBA00023034"/>
    </source>
</evidence>
<dbReference type="InterPro" id="IPR016973">
    <property type="entry name" value="Integral_membrane_SYS1"/>
</dbReference>
<evidence type="ECO:0000256" key="2">
    <source>
        <dbReference type="ARBA" id="ARBA00008160"/>
    </source>
</evidence>
<evidence type="ECO:0000256" key="1">
    <source>
        <dbReference type="ARBA" id="ARBA00004653"/>
    </source>
</evidence>
<evidence type="ECO:0000313" key="14">
    <source>
        <dbReference type="Proteomes" id="UP001158576"/>
    </source>
</evidence>
<evidence type="ECO:0000256" key="7">
    <source>
        <dbReference type="ARBA" id="ARBA00022927"/>
    </source>
</evidence>
<keyword evidence="9 12" id="KW-0333">Golgi apparatus</keyword>
<reference evidence="13 14" key="1">
    <citation type="submission" date="2021-04" db="EMBL/GenBank/DDBJ databases">
        <authorList>
            <person name="Bliznina A."/>
        </authorList>
    </citation>
    <scope>NUCLEOTIDE SEQUENCE [LARGE SCALE GENOMIC DNA]</scope>
</reference>
<proteinExistence type="inferred from homology"/>
<keyword evidence="8 12" id="KW-1133">Transmembrane helix</keyword>
<evidence type="ECO:0000256" key="11">
    <source>
        <dbReference type="ARBA" id="ARBA00025508"/>
    </source>
</evidence>
<dbReference type="PIRSF" id="PIRSF031402">
    <property type="entry name" value="SYS1_homologue"/>
    <property type="match status" value="1"/>
</dbReference>
<evidence type="ECO:0000256" key="10">
    <source>
        <dbReference type="ARBA" id="ARBA00023136"/>
    </source>
</evidence>
<comment type="subcellular location">
    <subcellularLocation>
        <location evidence="1 12">Golgi apparatus membrane</location>
        <topology evidence="1 12">Multi-pass membrane protein</topology>
    </subcellularLocation>
</comment>
<keyword evidence="14" id="KW-1185">Reference proteome</keyword>
<comment type="subunit">
    <text evidence="3">Interacts with ARFRP1.</text>
</comment>
<feature type="transmembrane region" description="Helical" evidence="12">
    <location>
        <begin position="92"/>
        <end position="112"/>
    </location>
</feature>
<keyword evidence="6 12" id="KW-0812">Transmembrane</keyword>
<accession>A0ABN7RQF1</accession>
<keyword evidence="7 12" id="KW-0653">Protein transport</keyword>
<dbReference type="EMBL" id="OU015568">
    <property type="protein sequence ID" value="CAG5083513.1"/>
    <property type="molecule type" value="Genomic_DNA"/>
</dbReference>
<organism evidence="13 14">
    <name type="scientific">Oikopleura dioica</name>
    <name type="common">Tunicate</name>
    <dbReference type="NCBI Taxonomy" id="34765"/>
    <lineage>
        <taxon>Eukaryota</taxon>
        <taxon>Metazoa</taxon>
        <taxon>Chordata</taxon>
        <taxon>Tunicata</taxon>
        <taxon>Appendicularia</taxon>
        <taxon>Copelata</taxon>
        <taxon>Oikopleuridae</taxon>
        <taxon>Oikopleura</taxon>
    </lineage>
</organism>
<comment type="similarity">
    <text evidence="2 12">Belongs to the SYS1 family.</text>
</comment>
<evidence type="ECO:0000256" key="3">
    <source>
        <dbReference type="ARBA" id="ARBA00011215"/>
    </source>
</evidence>
<feature type="transmembrane region" description="Helical" evidence="12">
    <location>
        <begin position="61"/>
        <end position="85"/>
    </location>
</feature>
<dbReference type="Proteomes" id="UP001158576">
    <property type="component" value="Chromosome PAR"/>
</dbReference>
<gene>
    <name evidence="13" type="ORF">OKIOD_LOCUS1954</name>
</gene>
<evidence type="ECO:0000256" key="12">
    <source>
        <dbReference type="PIRNR" id="PIRNR031402"/>
    </source>
</evidence>
<evidence type="ECO:0000256" key="6">
    <source>
        <dbReference type="ARBA" id="ARBA00022692"/>
    </source>
</evidence>
<dbReference type="PANTHER" id="PTHR12952:SF0">
    <property type="entry name" value="PROTEIN SYS1 HOMOLOG"/>
    <property type="match status" value="1"/>
</dbReference>
<evidence type="ECO:0000313" key="13">
    <source>
        <dbReference type="EMBL" id="CAG5083513.1"/>
    </source>
</evidence>
<feature type="transmembrane region" description="Helical" evidence="12">
    <location>
        <begin position="20"/>
        <end position="41"/>
    </location>
</feature>
<keyword evidence="5 12" id="KW-0813">Transport</keyword>
<evidence type="ECO:0000256" key="4">
    <source>
        <dbReference type="ARBA" id="ARBA00014516"/>
    </source>
</evidence>
<comment type="function">
    <text evidence="11">Involved in protein trafficking. May serve as a receptor for ARFRP1.</text>
</comment>
<evidence type="ECO:0000256" key="8">
    <source>
        <dbReference type="ARBA" id="ARBA00022989"/>
    </source>
</evidence>
<sequence>MGSSFRSYVWDPPLILGQMATVQCIYYVSLGFMLTLASWLFGLPPSLSYMFDSNILHLSNYTNTLVVCCHAISALGGSVALWYFVKRAKQCLDFTCTMHLFHLIGCFIYRGFPTTVSWWLIQLVCITIMVVMGEYLCMRTEMREIPLLGGTRHNV</sequence>
<dbReference type="InterPro" id="IPR019185">
    <property type="entry name" value="Integral_membrane_SYS1-rel"/>
</dbReference>
<evidence type="ECO:0000256" key="5">
    <source>
        <dbReference type="ARBA" id="ARBA00022448"/>
    </source>
</evidence>